<evidence type="ECO:0000313" key="2">
    <source>
        <dbReference type="EMBL" id="GMR46248.1"/>
    </source>
</evidence>
<sequence length="70" mass="8036">MDNDQFVLLAYTGPCRLTGQSQDCSLRFCFIVHGYSHYVILVFSILIHRKLSSTVKMSGSSRKIHRDVMK</sequence>
<protein>
    <recommendedName>
        <fullName evidence="4">G protein-coupled receptor</fullName>
    </recommendedName>
</protein>
<name>A0AAN5CKR8_9BILA</name>
<organism evidence="2 3">
    <name type="scientific">Pristionchus mayeri</name>
    <dbReference type="NCBI Taxonomy" id="1317129"/>
    <lineage>
        <taxon>Eukaryota</taxon>
        <taxon>Metazoa</taxon>
        <taxon>Ecdysozoa</taxon>
        <taxon>Nematoda</taxon>
        <taxon>Chromadorea</taxon>
        <taxon>Rhabditida</taxon>
        <taxon>Rhabditina</taxon>
        <taxon>Diplogasteromorpha</taxon>
        <taxon>Diplogasteroidea</taxon>
        <taxon>Neodiplogasteridae</taxon>
        <taxon>Pristionchus</taxon>
    </lineage>
</organism>
<gene>
    <name evidence="2" type="ORF">PMAYCL1PPCAC_16443</name>
</gene>
<keyword evidence="1" id="KW-1133">Transmembrane helix</keyword>
<proteinExistence type="predicted"/>
<dbReference type="Proteomes" id="UP001328107">
    <property type="component" value="Unassembled WGS sequence"/>
</dbReference>
<dbReference type="AlphaFoldDB" id="A0AAN5CKR8"/>
<keyword evidence="1" id="KW-0472">Membrane</keyword>
<evidence type="ECO:0000313" key="3">
    <source>
        <dbReference type="Proteomes" id="UP001328107"/>
    </source>
</evidence>
<comment type="caution">
    <text evidence="2">The sequence shown here is derived from an EMBL/GenBank/DDBJ whole genome shotgun (WGS) entry which is preliminary data.</text>
</comment>
<feature type="transmembrane region" description="Helical" evidence="1">
    <location>
        <begin position="25"/>
        <end position="47"/>
    </location>
</feature>
<keyword evidence="3" id="KW-1185">Reference proteome</keyword>
<evidence type="ECO:0000256" key="1">
    <source>
        <dbReference type="SAM" id="Phobius"/>
    </source>
</evidence>
<dbReference type="EMBL" id="BTRK01000004">
    <property type="protein sequence ID" value="GMR46248.1"/>
    <property type="molecule type" value="Genomic_DNA"/>
</dbReference>
<keyword evidence="1" id="KW-0812">Transmembrane</keyword>
<evidence type="ECO:0008006" key="4">
    <source>
        <dbReference type="Google" id="ProtNLM"/>
    </source>
</evidence>
<feature type="non-terminal residue" evidence="2">
    <location>
        <position position="70"/>
    </location>
</feature>
<reference evidence="3" key="1">
    <citation type="submission" date="2022-10" db="EMBL/GenBank/DDBJ databases">
        <title>Genome assembly of Pristionchus species.</title>
        <authorList>
            <person name="Yoshida K."/>
            <person name="Sommer R.J."/>
        </authorList>
    </citation>
    <scope>NUCLEOTIDE SEQUENCE [LARGE SCALE GENOMIC DNA]</scope>
    <source>
        <strain evidence="3">RS5460</strain>
    </source>
</reference>
<accession>A0AAN5CKR8</accession>